<proteinExistence type="predicted"/>
<organism evidence="1 2">
    <name type="scientific">Psychrobacter pacificensis</name>
    <dbReference type="NCBI Taxonomy" id="112002"/>
    <lineage>
        <taxon>Bacteria</taxon>
        <taxon>Pseudomonadati</taxon>
        <taxon>Pseudomonadota</taxon>
        <taxon>Gammaproteobacteria</taxon>
        <taxon>Moraxellales</taxon>
        <taxon>Moraxellaceae</taxon>
        <taxon>Psychrobacter</taxon>
    </lineage>
</organism>
<dbReference type="RefSeq" id="WP_227674239.1">
    <property type="nucleotide sequence ID" value="NZ_BSOK01000020.1"/>
</dbReference>
<protein>
    <submittedName>
        <fullName evidence="1">Uncharacterized protein</fullName>
    </submittedName>
</protein>
<evidence type="ECO:0000313" key="2">
    <source>
        <dbReference type="Proteomes" id="UP000198501"/>
    </source>
</evidence>
<sequence length="141" mass="15451">MHYKITLFAFALSLMGQVGCTPAPEPNGELYGAGFISVRDSSWPVDNDKPYPFTVEYGEIVCGQPHAGIGRQVFFLPENLTDESYIGTPLNKAASDSLKQAGLEPNVPYSIKEGADLSEAIQIGLRVCDEQKELLNRADYH</sequence>
<dbReference type="AlphaFoldDB" id="A0A1G6W281"/>
<accession>A0A1G6W281</accession>
<dbReference type="Proteomes" id="UP000198501">
    <property type="component" value="Unassembled WGS sequence"/>
</dbReference>
<reference evidence="1 2" key="1">
    <citation type="submission" date="2016-10" db="EMBL/GenBank/DDBJ databases">
        <authorList>
            <person name="de Groot N.N."/>
        </authorList>
    </citation>
    <scope>NUCLEOTIDE SEQUENCE [LARGE SCALE GENOMIC DNA]</scope>
    <source>
        <strain evidence="1 2">DSM 23406</strain>
    </source>
</reference>
<gene>
    <name evidence="1" type="ORF">SAMN05660405_00789</name>
</gene>
<name>A0A1G6W281_9GAMM</name>
<dbReference type="EMBL" id="FNAL01000004">
    <property type="protein sequence ID" value="SDD59166.1"/>
    <property type="molecule type" value="Genomic_DNA"/>
</dbReference>
<evidence type="ECO:0000313" key="1">
    <source>
        <dbReference type="EMBL" id="SDD59166.1"/>
    </source>
</evidence>